<dbReference type="InterPro" id="IPR010852">
    <property type="entry name" value="ABATE"/>
</dbReference>
<dbReference type="AlphaFoldDB" id="A0A1I3TBP4"/>
<keyword evidence="3" id="KW-1185">Reference proteome</keyword>
<protein>
    <submittedName>
        <fullName evidence="2">Putative stress-induced transcription regulator</fullName>
    </submittedName>
</protein>
<evidence type="ECO:0000313" key="3">
    <source>
        <dbReference type="Proteomes" id="UP000199111"/>
    </source>
</evidence>
<gene>
    <name evidence="2" type="ORF">SAMN05216275_11140</name>
</gene>
<dbReference type="RefSeq" id="WP_177245152.1">
    <property type="nucleotide sequence ID" value="NZ_JBEZDZ010000010.1"/>
</dbReference>
<feature type="domain" description="Zinc finger CGNR" evidence="1">
    <location>
        <begin position="134"/>
        <end position="176"/>
    </location>
</feature>
<dbReference type="PANTHER" id="PTHR35525:SF3">
    <property type="entry name" value="BLL6575 PROTEIN"/>
    <property type="match status" value="1"/>
</dbReference>
<organism evidence="2 3">
    <name type="scientific">Streptosporangium canum</name>
    <dbReference type="NCBI Taxonomy" id="324952"/>
    <lineage>
        <taxon>Bacteria</taxon>
        <taxon>Bacillati</taxon>
        <taxon>Actinomycetota</taxon>
        <taxon>Actinomycetes</taxon>
        <taxon>Streptosporangiales</taxon>
        <taxon>Streptosporangiaceae</taxon>
        <taxon>Streptosporangium</taxon>
    </lineage>
</organism>
<dbReference type="SUPFAM" id="SSF160904">
    <property type="entry name" value="Jann2411-like"/>
    <property type="match status" value="1"/>
</dbReference>
<dbReference type="Pfam" id="PF11706">
    <property type="entry name" value="zf-CGNR"/>
    <property type="match status" value="1"/>
</dbReference>
<sequence>MDHPVDLTSYAELAVLLINSPERLTGLEGLRALLEEGGRYRPGCRITRGDLDALRDLREELVTVFEAAAGGGEQDVVDRLNSLLIQHPVQPQISGHDNERWHLHLTEGGRMADQYAVGAVMGLATMVTDLGVDRLGLCQAPPCRRAYLDTSSNRSRRYCSERCASRANVAAYRARQKVNGQ</sequence>
<dbReference type="EMBL" id="FOQY01000011">
    <property type="protein sequence ID" value="SFJ67789.1"/>
    <property type="molecule type" value="Genomic_DNA"/>
</dbReference>
<name>A0A1I3TBP4_9ACTN</name>
<dbReference type="Gene3D" id="1.10.3300.10">
    <property type="entry name" value="Jann2411-like domain"/>
    <property type="match status" value="1"/>
</dbReference>
<evidence type="ECO:0000313" key="2">
    <source>
        <dbReference type="EMBL" id="SFJ67789.1"/>
    </source>
</evidence>
<evidence type="ECO:0000259" key="1">
    <source>
        <dbReference type="Pfam" id="PF11706"/>
    </source>
</evidence>
<accession>A0A1I3TBP4</accession>
<dbReference type="InterPro" id="IPR023286">
    <property type="entry name" value="ABATE_dom_sf"/>
</dbReference>
<dbReference type="InterPro" id="IPR021005">
    <property type="entry name" value="Znf_CGNR"/>
</dbReference>
<dbReference type="PANTHER" id="PTHR35525">
    <property type="entry name" value="BLL6575 PROTEIN"/>
    <property type="match status" value="1"/>
</dbReference>
<dbReference type="Proteomes" id="UP000199111">
    <property type="component" value="Unassembled WGS sequence"/>
</dbReference>
<reference evidence="3" key="1">
    <citation type="submission" date="2016-10" db="EMBL/GenBank/DDBJ databases">
        <authorList>
            <person name="Varghese N."/>
            <person name="Submissions S."/>
        </authorList>
    </citation>
    <scope>NUCLEOTIDE SEQUENCE [LARGE SCALE GENOMIC DNA]</scope>
    <source>
        <strain evidence="3">CGMCC 4.2126</strain>
    </source>
</reference>
<proteinExistence type="predicted"/>
<dbReference type="Pfam" id="PF07336">
    <property type="entry name" value="ABATE"/>
    <property type="match status" value="1"/>
</dbReference>